<dbReference type="PANTHER" id="PTHR31126:SF72">
    <property type="entry name" value="DUAL SPECIFICITY PROTEIN PHOSPHATASE TPBA"/>
    <property type="match status" value="1"/>
</dbReference>
<dbReference type="InterPro" id="IPR029021">
    <property type="entry name" value="Prot-tyrosine_phosphatase-like"/>
</dbReference>
<dbReference type="PANTHER" id="PTHR31126">
    <property type="entry name" value="TYROSINE-PROTEIN PHOSPHATASE"/>
    <property type="match status" value="1"/>
</dbReference>
<comment type="similarity">
    <text evidence="1">Belongs to the protein-tyrosine phosphatase family.</text>
</comment>
<protein>
    <submittedName>
        <fullName evidence="3">Tyrosine phosphatase family protein</fullName>
    </submittedName>
</protein>
<evidence type="ECO:0000256" key="1">
    <source>
        <dbReference type="ARBA" id="ARBA00009580"/>
    </source>
</evidence>
<dbReference type="RefSeq" id="WP_145258245.1">
    <property type="nucleotide sequence ID" value="NZ_CP036279.1"/>
</dbReference>
<dbReference type="InterPro" id="IPR016130">
    <property type="entry name" value="Tyr_Pase_AS"/>
</dbReference>
<keyword evidence="4" id="KW-1185">Reference proteome</keyword>
<evidence type="ECO:0000313" key="3">
    <source>
        <dbReference type="EMBL" id="QDU61683.1"/>
    </source>
</evidence>
<dbReference type="GO" id="GO:0016791">
    <property type="term" value="F:phosphatase activity"/>
    <property type="evidence" value="ECO:0007669"/>
    <property type="project" value="TreeGrafter"/>
</dbReference>
<dbReference type="PROSITE" id="PS50056">
    <property type="entry name" value="TYR_PHOSPHATASE_2"/>
    <property type="match status" value="1"/>
</dbReference>
<dbReference type="EMBL" id="CP036279">
    <property type="protein sequence ID" value="QDU61683.1"/>
    <property type="molecule type" value="Genomic_DNA"/>
</dbReference>
<dbReference type="PROSITE" id="PS00383">
    <property type="entry name" value="TYR_PHOSPHATASE_1"/>
    <property type="match status" value="1"/>
</dbReference>
<evidence type="ECO:0000313" key="4">
    <source>
        <dbReference type="Proteomes" id="UP000317093"/>
    </source>
</evidence>
<proteinExistence type="inferred from homology"/>
<dbReference type="InterPro" id="IPR000387">
    <property type="entry name" value="Tyr_Pase_dom"/>
</dbReference>
<accession>A0A518B3W3</accession>
<dbReference type="InterPro" id="IPR004861">
    <property type="entry name" value="Siw14-like"/>
</dbReference>
<dbReference type="SUPFAM" id="SSF52799">
    <property type="entry name" value="(Phosphotyrosine protein) phosphatases II"/>
    <property type="match status" value="1"/>
</dbReference>
<organism evidence="3 4">
    <name type="scientific">Kolteria novifilia</name>
    <dbReference type="NCBI Taxonomy" id="2527975"/>
    <lineage>
        <taxon>Bacteria</taxon>
        <taxon>Pseudomonadati</taxon>
        <taxon>Planctomycetota</taxon>
        <taxon>Planctomycetia</taxon>
        <taxon>Kolteriales</taxon>
        <taxon>Kolteriaceae</taxon>
        <taxon>Kolteria</taxon>
    </lineage>
</organism>
<dbReference type="KEGG" id="knv:Pan216_25450"/>
<dbReference type="Pfam" id="PF03162">
    <property type="entry name" value="Y_phosphatase2"/>
    <property type="match status" value="1"/>
</dbReference>
<gene>
    <name evidence="3" type="ORF">Pan216_25450</name>
</gene>
<name>A0A518B3W3_9BACT</name>
<evidence type="ECO:0000259" key="2">
    <source>
        <dbReference type="PROSITE" id="PS50056"/>
    </source>
</evidence>
<dbReference type="AlphaFoldDB" id="A0A518B3W3"/>
<dbReference type="Gene3D" id="3.90.190.10">
    <property type="entry name" value="Protein tyrosine phosphatase superfamily"/>
    <property type="match status" value="1"/>
</dbReference>
<reference evidence="3 4" key="1">
    <citation type="submission" date="2019-02" db="EMBL/GenBank/DDBJ databases">
        <title>Deep-cultivation of Planctomycetes and their phenomic and genomic characterization uncovers novel biology.</title>
        <authorList>
            <person name="Wiegand S."/>
            <person name="Jogler M."/>
            <person name="Boedeker C."/>
            <person name="Pinto D."/>
            <person name="Vollmers J."/>
            <person name="Rivas-Marin E."/>
            <person name="Kohn T."/>
            <person name="Peeters S.H."/>
            <person name="Heuer A."/>
            <person name="Rast P."/>
            <person name="Oberbeckmann S."/>
            <person name="Bunk B."/>
            <person name="Jeske O."/>
            <person name="Meyerdierks A."/>
            <person name="Storesund J.E."/>
            <person name="Kallscheuer N."/>
            <person name="Luecker S."/>
            <person name="Lage O.M."/>
            <person name="Pohl T."/>
            <person name="Merkel B.J."/>
            <person name="Hornburger P."/>
            <person name="Mueller R.-W."/>
            <person name="Bruemmer F."/>
            <person name="Labrenz M."/>
            <person name="Spormann A.M."/>
            <person name="Op den Camp H."/>
            <person name="Overmann J."/>
            <person name="Amann R."/>
            <person name="Jetten M.S.M."/>
            <person name="Mascher T."/>
            <person name="Medema M.H."/>
            <person name="Devos D.P."/>
            <person name="Kaster A.-K."/>
            <person name="Ovreas L."/>
            <person name="Rohde M."/>
            <person name="Galperin M.Y."/>
            <person name="Jogler C."/>
        </authorList>
    </citation>
    <scope>NUCLEOTIDE SEQUENCE [LARGE SCALE GENOMIC DNA]</scope>
    <source>
        <strain evidence="3 4">Pan216</strain>
    </source>
</reference>
<feature type="domain" description="Tyrosine specific protein phosphatases" evidence="2">
    <location>
        <begin position="108"/>
        <end position="175"/>
    </location>
</feature>
<dbReference type="Proteomes" id="UP000317093">
    <property type="component" value="Chromosome"/>
</dbReference>
<dbReference type="OrthoDB" id="211838at2"/>
<sequence>MNLQLFRKPSVWIALALFVGVAVGAPVTYHKLLRWKKFRVVEQDILYRSGSLRPWQLRKAIDRYDIKTVYSLTHTRHLEEQEVCDEKGVKRYFCYLPGDGVGSDDPYLRFLEVIEDPRNHPVLVHCSAGVQRTGGAVALYRILFNGWEADAAIEEMIDLGNKGRQTQIEQIKRIAERLRTSRLVHQDDSPERETY</sequence>